<dbReference type="AlphaFoldDB" id="A0A7D5KQ17"/>
<dbReference type="RefSeq" id="WP_179259619.1">
    <property type="nucleotide sequence ID" value="NZ_CP058601.1"/>
</dbReference>
<protein>
    <submittedName>
        <fullName evidence="1">Uncharacterized protein</fullName>
    </submittedName>
</protein>
<dbReference type="Proteomes" id="UP000509241">
    <property type="component" value="Chromosome"/>
</dbReference>
<evidence type="ECO:0000313" key="2">
    <source>
        <dbReference type="Proteomes" id="UP000509241"/>
    </source>
</evidence>
<dbReference type="OrthoDB" id="203526at2157"/>
<accession>A0A7D5KQ17</accession>
<sequence>MRTRKRLNELAHERASGFDATICHNHVYETVQGHHAHGPNLERYVSVTEDVYELAAGEDLDDRRLDVFGAAEEINDHIDDVVDEVIAAALAHLLEVIDDWNDVHDQDDIDAGIHEARDWLQDNHEAAKRAGVWDEVTA</sequence>
<keyword evidence="2" id="KW-1185">Reference proteome</keyword>
<dbReference type="GeneID" id="56032218"/>
<gene>
    <name evidence="1" type="ORF">HYG82_02965</name>
</gene>
<evidence type="ECO:0000313" key="1">
    <source>
        <dbReference type="EMBL" id="QLG47877.1"/>
    </source>
</evidence>
<organism evidence="1 2">
    <name type="scientific">Natrinema halophilum</name>
    <dbReference type="NCBI Taxonomy" id="1699371"/>
    <lineage>
        <taxon>Archaea</taxon>
        <taxon>Methanobacteriati</taxon>
        <taxon>Methanobacteriota</taxon>
        <taxon>Stenosarchaea group</taxon>
        <taxon>Halobacteria</taxon>
        <taxon>Halobacteriales</taxon>
        <taxon>Natrialbaceae</taxon>
        <taxon>Natrinema</taxon>
    </lineage>
</organism>
<reference evidence="1 2" key="1">
    <citation type="submission" date="2020-07" db="EMBL/GenBank/DDBJ databases">
        <authorList>
            <person name="Cui H."/>
        </authorList>
    </citation>
    <scope>NUCLEOTIDE SEQUENCE [LARGE SCALE GENOMIC DNA]</scope>
    <source>
        <strain evidence="1 2">YPL8</strain>
    </source>
</reference>
<dbReference type="KEGG" id="haly:HYG82_02965"/>
<proteinExistence type="predicted"/>
<name>A0A7D5KQ17_9EURY</name>
<dbReference type="EMBL" id="CP058601">
    <property type="protein sequence ID" value="QLG47877.1"/>
    <property type="molecule type" value="Genomic_DNA"/>
</dbReference>